<dbReference type="STRING" id="555778.Hneap_0934"/>
<keyword evidence="3" id="KW-1185">Reference proteome</keyword>
<evidence type="ECO:0000313" key="2">
    <source>
        <dbReference type="EMBL" id="ACX95776.1"/>
    </source>
</evidence>
<protein>
    <submittedName>
        <fullName evidence="2">Uncharacterized protein</fullName>
    </submittedName>
</protein>
<accession>D0KZA3</accession>
<keyword evidence="1" id="KW-0812">Transmembrane</keyword>
<dbReference type="Proteomes" id="UP000009102">
    <property type="component" value="Chromosome"/>
</dbReference>
<evidence type="ECO:0000256" key="1">
    <source>
        <dbReference type="SAM" id="Phobius"/>
    </source>
</evidence>
<organism evidence="2 3">
    <name type="scientific">Halothiobacillus neapolitanus (strain ATCC 23641 / DSM 15147 / CIP 104769 / NCIMB 8539 / c2)</name>
    <name type="common">Thiobacillus neapolitanus</name>
    <dbReference type="NCBI Taxonomy" id="555778"/>
    <lineage>
        <taxon>Bacteria</taxon>
        <taxon>Pseudomonadati</taxon>
        <taxon>Pseudomonadota</taxon>
        <taxon>Gammaproteobacteria</taxon>
        <taxon>Chromatiales</taxon>
        <taxon>Halothiobacillaceae</taxon>
        <taxon>Halothiobacillus</taxon>
    </lineage>
</organism>
<keyword evidence="1" id="KW-0472">Membrane</keyword>
<name>D0KZA3_HALNC</name>
<dbReference type="RefSeq" id="WP_012823812.1">
    <property type="nucleotide sequence ID" value="NC_013422.1"/>
</dbReference>
<dbReference type="AlphaFoldDB" id="D0KZA3"/>
<keyword evidence="1" id="KW-1133">Transmembrane helix</keyword>
<feature type="transmembrane region" description="Helical" evidence="1">
    <location>
        <begin position="138"/>
        <end position="160"/>
    </location>
</feature>
<sequence>MDDITKNKVKAILIDSGIHEPESLALIEAVAVAVHAVAGQKNAEFEENIRQATSSAETLPSRIDEAGKRFGQVLSEAATPVAQGLGKVEVVVQRQLSDIDKKLEQAASKKVDSVTAVWADAAHKEVQKHLKNEGKRSVLIWGIAGAAMAVAMMVAGGLIWNIAIKSGSVYECQTFHEELWCRVRN</sequence>
<dbReference type="EMBL" id="CP001801">
    <property type="protein sequence ID" value="ACX95776.1"/>
    <property type="molecule type" value="Genomic_DNA"/>
</dbReference>
<evidence type="ECO:0000313" key="3">
    <source>
        <dbReference type="Proteomes" id="UP000009102"/>
    </source>
</evidence>
<gene>
    <name evidence="2" type="ordered locus">Hneap_0934</name>
</gene>
<proteinExistence type="predicted"/>
<reference evidence="2 3" key="1">
    <citation type="submission" date="2009-10" db="EMBL/GenBank/DDBJ databases">
        <title>Complete sequence of Halothiobacillus neapolitanus c2.</title>
        <authorList>
            <consortium name="US DOE Joint Genome Institute"/>
            <person name="Lucas S."/>
            <person name="Copeland A."/>
            <person name="Lapidus A."/>
            <person name="Glavina del Rio T."/>
            <person name="Tice H."/>
            <person name="Bruce D."/>
            <person name="Goodwin L."/>
            <person name="Pitluck S."/>
            <person name="Davenport K."/>
            <person name="Brettin T."/>
            <person name="Detter J.C."/>
            <person name="Han C."/>
            <person name="Tapia R."/>
            <person name="Larimer F."/>
            <person name="Land M."/>
            <person name="Hauser L."/>
            <person name="Kyrpides N."/>
            <person name="Mikhailova N."/>
            <person name="Kerfeld C."/>
            <person name="Cannon G."/>
            <person name="Heinhort S."/>
        </authorList>
    </citation>
    <scope>NUCLEOTIDE SEQUENCE [LARGE SCALE GENOMIC DNA]</scope>
    <source>
        <strain evidence="3">ATCC 23641 / c2</strain>
    </source>
</reference>
<dbReference type="KEGG" id="hna:Hneap_0934"/>
<dbReference type="HOGENOM" id="CLU_1459393_0_0_6"/>